<evidence type="ECO:0000313" key="1">
    <source>
        <dbReference type="EMBL" id="VVD30025.1"/>
    </source>
</evidence>
<proteinExistence type="predicted"/>
<protein>
    <submittedName>
        <fullName evidence="1">Uncharacterized protein</fullName>
    </submittedName>
</protein>
<keyword evidence="2" id="KW-1185">Reference proteome</keyword>
<accession>A0A5Q4ZFW1</accession>
<dbReference type="KEGG" id="pdio:PDMSB3_3569"/>
<dbReference type="AlphaFoldDB" id="A0A5Q4ZFW1"/>
<gene>
    <name evidence="1" type="ORF">PDMSB3_3569</name>
</gene>
<sequence>MHALVLERAAAQHRHDFVGNAAHANAVLDFLFGQCFAAEVFVEQFLIRFGCGLDHLVVPFLCGRREFRRNITVLEFDALVLFVPEDRLHLDEVDHALEVFFRADRNLDRHRDALQAIADLPLHTEEVRAHAVHLVDERNARHLVLVRLTPHGFGLRLHAADRVVHHARAVEHAHGALHFDREVDVARRVDDVDPVFRIVAGHTLPESSGGRRRNGDAALLLLFHPVHRRRTVVNLADLVGHAGVEQDAFSGGGFAGIDVSANADIPVALDGSLAGHVNLLGMARLKRLPGSSLCCPGSLGAALLRLLG</sequence>
<reference evidence="1 2" key="1">
    <citation type="submission" date="2019-08" db="EMBL/GenBank/DDBJ databases">
        <authorList>
            <person name="Herpell B J."/>
        </authorList>
    </citation>
    <scope>NUCLEOTIDE SEQUENCE [LARGE SCALE GENOMIC DNA]</scope>
    <source>
        <strain evidence="2">Msb3</strain>
    </source>
</reference>
<dbReference type="EMBL" id="LR699553">
    <property type="protein sequence ID" value="VVD30025.1"/>
    <property type="molecule type" value="Genomic_DNA"/>
</dbReference>
<organism evidence="1 2">
    <name type="scientific">Paraburkholderia dioscoreae</name>
    <dbReference type="NCBI Taxonomy" id="2604047"/>
    <lineage>
        <taxon>Bacteria</taxon>
        <taxon>Pseudomonadati</taxon>
        <taxon>Pseudomonadota</taxon>
        <taxon>Betaproteobacteria</taxon>
        <taxon>Burkholderiales</taxon>
        <taxon>Burkholderiaceae</taxon>
        <taxon>Paraburkholderia</taxon>
    </lineage>
</organism>
<name>A0A5Q4ZFW1_9BURK</name>
<dbReference type="Proteomes" id="UP000325811">
    <property type="component" value="Chromosome I"/>
</dbReference>
<evidence type="ECO:0000313" key="2">
    <source>
        <dbReference type="Proteomes" id="UP000325811"/>
    </source>
</evidence>
<dbReference type="AntiFam" id="ANF00072">
    <property type="entry name" value="Shadow ORF (opposite TypA)"/>
</dbReference>